<dbReference type="PANTHER" id="PTHR47864:SF10">
    <property type="entry name" value="MYB_SANT-LIKE DNA-BINDING DOMAIN PROTEIN"/>
    <property type="match status" value="1"/>
</dbReference>
<dbReference type="EMBL" id="LR999456">
    <property type="protein sequence ID" value="CAE6136404.1"/>
    <property type="molecule type" value="Genomic_DNA"/>
</dbReference>
<keyword evidence="7" id="KW-1185">Reference proteome</keyword>
<dbReference type="InterPro" id="IPR024752">
    <property type="entry name" value="Myb/SANT-like_dom"/>
</dbReference>
<organism evidence="6 7">
    <name type="scientific">Arabidopsis arenosa</name>
    <name type="common">Sand rock-cress</name>
    <name type="synonym">Cardaminopsis arenosa</name>
    <dbReference type="NCBI Taxonomy" id="38785"/>
    <lineage>
        <taxon>Eukaryota</taxon>
        <taxon>Viridiplantae</taxon>
        <taxon>Streptophyta</taxon>
        <taxon>Embryophyta</taxon>
        <taxon>Tracheophyta</taxon>
        <taxon>Spermatophyta</taxon>
        <taxon>Magnoliopsida</taxon>
        <taxon>eudicotyledons</taxon>
        <taxon>Gunneridae</taxon>
        <taxon>Pentapetalae</taxon>
        <taxon>rosids</taxon>
        <taxon>malvids</taxon>
        <taxon>Brassicales</taxon>
        <taxon>Brassicaceae</taxon>
        <taxon>Camelineae</taxon>
        <taxon>Arabidopsis</taxon>
    </lineage>
</organism>
<dbReference type="GO" id="GO:0046872">
    <property type="term" value="F:metal ion binding"/>
    <property type="evidence" value="ECO:0007669"/>
    <property type="project" value="UniProtKB-KW"/>
</dbReference>
<feature type="compositionally biased region" description="Acidic residues" evidence="3">
    <location>
        <begin position="482"/>
        <end position="492"/>
    </location>
</feature>
<evidence type="ECO:0000313" key="6">
    <source>
        <dbReference type="EMBL" id="CAE6136404.1"/>
    </source>
</evidence>
<evidence type="ECO:0000256" key="1">
    <source>
        <dbReference type="ARBA" id="ARBA00001968"/>
    </source>
</evidence>
<gene>
    <name evidence="6" type="ORF">AARE701A_LOCUS16854</name>
</gene>
<evidence type="ECO:0000259" key="4">
    <source>
        <dbReference type="Pfam" id="PF12776"/>
    </source>
</evidence>
<protein>
    <submittedName>
        <fullName evidence="6">Uncharacterized protein</fullName>
    </submittedName>
</protein>
<sequence length="540" mass="62268">MGDSQKSKEKGPYNQWGPEETKLLVELLVDAVHRNWRDNSGIFSKLTVEQKILPVLNERLGCQKNHTQYLSRWKYLRGLYQNYLDLQRFNFGFGWDNEMKMFTAPDEVWDEYLRKHPKHKHLRYESNEQFEDLQVIFGCGLATGGSAIGMGDTIDARTIRTGESTRVRDNIIVDEVFELSSEEPLASPECDMSPIQGTNPKGRVDKLRPRKRSRTLATSNVDKLKTDEEDPMIIGIMESTIVREDEDDESEMDILLLLLKNTTRAYFTNKRIERPIRKPITRIGYIYLEKLLKKDHDRFRKDCVGAIDGTHIHAMVPASNAPSYRNRKGYTSQNVLAACNFDLEFRYVLSGWEGTAHDSKVLSDALTRSKSKLPVPEGKYYLVDCGFVNRRNFLAPFRGTKYHLQDFRGQGCDPSNQNELFNLRHASLRNVIERIFGIFKSRFLIFKSAPPFPFKVQAELVLACAGLHNFLRRECRSDEFLPEEYSDNDEENNESHEENNYEENGDTGPLQSQQREYANNWRDTIAASMWAEATGTGSIP</sequence>
<feature type="domain" description="Myb/SANT-like" evidence="4">
    <location>
        <begin position="15"/>
        <end position="112"/>
    </location>
</feature>
<evidence type="ECO:0000313" key="7">
    <source>
        <dbReference type="Proteomes" id="UP000682877"/>
    </source>
</evidence>
<accession>A0A8S2AQ30</accession>
<comment type="cofactor">
    <cofactor evidence="1">
        <name>a divalent metal cation</name>
        <dbReference type="ChEBI" id="CHEBI:60240"/>
    </cofactor>
</comment>
<name>A0A8S2AQ30_ARAAE</name>
<evidence type="ECO:0000259" key="5">
    <source>
        <dbReference type="Pfam" id="PF13359"/>
    </source>
</evidence>
<proteinExistence type="predicted"/>
<dbReference type="AlphaFoldDB" id="A0A8S2AQ30"/>
<evidence type="ECO:0000256" key="2">
    <source>
        <dbReference type="ARBA" id="ARBA00022723"/>
    </source>
</evidence>
<dbReference type="Pfam" id="PF12776">
    <property type="entry name" value="Myb_DNA-bind_3"/>
    <property type="match status" value="1"/>
</dbReference>
<evidence type="ECO:0000256" key="3">
    <source>
        <dbReference type="SAM" id="MobiDB-lite"/>
    </source>
</evidence>
<feature type="region of interest" description="Disordered" evidence="3">
    <location>
        <begin position="183"/>
        <end position="207"/>
    </location>
</feature>
<dbReference type="InterPro" id="IPR055314">
    <property type="entry name" value="At2g29880-like"/>
</dbReference>
<dbReference type="PANTHER" id="PTHR47864">
    <property type="entry name" value="TRANSMEMBRANE PROTEIN"/>
    <property type="match status" value="1"/>
</dbReference>
<reference evidence="6" key="1">
    <citation type="submission" date="2021-01" db="EMBL/GenBank/DDBJ databases">
        <authorList>
            <person name="Bezrukov I."/>
        </authorList>
    </citation>
    <scope>NUCLEOTIDE SEQUENCE</scope>
</reference>
<keyword evidence="2" id="KW-0479">Metal-binding</keyword>
<dbReference type="Proteomes" id="UP000682877">
    <property type="component" value="Chromosome 6"/>
</dbReference>
<feature type="region of interest" description="Disordered" evidence="3">
    <location>
        <begin position="482"/>
        <end position="517"/>
    </location>
</feature>
<dbReference type="Pfam" id="PF13359">
    <property type="entry name" value="DDE_Tnp_4"/>
    <property type="match status" value="1"/>
</dbReference>
<feature type="domain" description="DDE Tnp4" evidence="5">
    <location>
        <begin position="307"/>
        <end position="469"/>
    </location>
</feature>
<dbReference type="InterPro" id="IPR027806">
    <property type="entry name" value="HARBI1_dom"/>
</dbReference>